<feature type="domain" description="Gp5/Type VI secretion system Vgr C-terminal trimerisation" evidence="3">
    <location>
        <begin position="471"/>
        <end position="564"/>
    </location>
</feature>
<dbReference type="InterPro" id="IPR006533">
    <property type="entry name" value="T6SS_Vgr_RhsGE"/>
</dbReference>
<dbReference type="Pfam" id="PF22178">
    <property type="entry name" value="Gp5_trimer_C"/>
    <property type="match status" value="1"/>
</dbReference>
<dbReference type="PANTHER" id="PTHR32305:SF11">
    <property type="entry name" value="TYPE VI SECRETION SYSTEM SPIKE PROTEIN VGRG3"/>
    <property type="match status" value="1"/>
</dbReference>
<accession>C7BJT8</accession>
<dbReference type="InterPro" id="IPR050708">
    <property type="entry name" value="T6SS_VgrG/RHS"/>
</dbReference>
<dbReference type="AlphaFoldDB" id="C7BJT8"/>
<dbReference type="Proteomes" id="UP000002747">
    <property type="component" value="Chromosome"/>
</dbReference>
<organism evidence="4 5">
    <name type="scientific">Photorhabdus asymbiotica subsp. asymbiotica (strain ATCC 43949 / 3105-77)</name>
    <name type="common">Xenorhabdus luminescens (strain 2)</name>
    <dbReference type="NCBI Taxonomy" id="553480"/>
    <lineage>
        <taxon>Bacteria</taxon>
        <taxon>Pseudomonadati</taxon>
        <taxon>Pseudomonadota</taxon>
        <taxon>Gammaproteobacteria</taxon>
        <taxon>Enterobacterales</taxon>
        <taxon>Morganellaceae</taxon>
        <taxon>Photorhabdus</taxon>
    </lineage>
</organism>
<dbReference type="NCBIfam" id="TIGR03361">
    <property type="entry name" value="VI_Rhs_Vgr"/>
    <property type="match status" value="1"/>
</dbReference>
<name>C7BJT8_PHOAA</name>
<dbReference type="Gene3D" id="4.10.220.110">
    <property type="match status" value="1"/>
</dbReference>
<dbReference type="Gene3D" id="2.30.110.50">
    <property type="match status" value="1"/>
</dbReference>
<evidence type="ECO:0000259" key="3">
    <source>
        <dbReference type="Pfam" id="PF22178"/>
    </source>
</evidence>
<dbReference type="Pfam" id="PF05954">
    <property type="entry name" value="Phage_GPD"/>
    <property type="match status" value="1"/>
</dbReference>
<dbReference type="KEGG" id="pay:PAU_00512"/>
<dbReference type="SUPFAM" id="SSF69349">
    <property type="entry name" value="Phage fibre proteins"/>
    <property type="match status" value="1"/>
</dbReference>
<evidence type="ECO:0000313" key="4">
    <source>
        <dbReference type="EMBL" id="CAQ82604.1"/>
    </source>
</evidence>
<feature type="domain" description="Gp5/Type VI secretion system Vgr protein OB-fold" evidence="2">
    <location>
        <begin position="392"/>
        <end position="454"/>
    </location>
</feature>
<dbReference type="InterPro" id="IPR037026">
    <property type="entry name" value="Vgr_OB-fold_dom_sf"/>
</dbReference>
<dbReference type="NCBIfam" id="TIGR01646">
    <property type="entry name" value="vgr_GE"/>
    <property type="match status" value="1"/>
</dbReference>
<dbReference type="eggNOG" id="COG3501">
    <property type="taxonomic scope" value="Bacteria"/>
</dbReference>
<dbReference type="Pfam" id="PF04717">
    <property type="entry name" value="Phage_base_V"/>
    <property type="match status" value="1"/>
</dbReference>
<protein>
    <submittedName>
        <fullName evidence="4">Uncharacterized protein</fullName>
    </submittedName>
</protein>
<evidence type="ECO:0000259" key="2">
    <source>
        <dbReference type="Pfam" id="PF04717"/>
    </source>
</evidence>
<dbReference type="SUPFAM" id="SSF69255">
    <property type="entry name" value="gp5 N-terminal domain-like"/>
    <property type="match status" value="1"/>
</dbReference>
<sequence length="672" mass="76467">MLMVNDFNSERSGLIFTLTADDLPEKTFAVAEFSLQEELSQLFILNLTLVSKRADIDLESLLLQSVKFRVVFNGVEQRQVSGVIARAERGNTDAHQTTYFLIVRPALWRLTLNQDSRIYHQQSIPQILNSLLQKHRVLSDSQLDSSHLTREYVTQKRESDYEFFTRLAAEEGLSFWFEDDKLFFSDSHLGMMATPPLVYNPQIRQATEMNVINQIHLGVSMTPQRVIYKDRNPRNPDYRLTHRADINPDIYGQETLFTIFESYGRFQKDAEAKPFVRHRQQEYQNQRQTGSGQSNCFQLMPGKIFEMSEHPVDAMNDRWQIITIRHYGRCPQVLQEAYGEQGTFFSNEFSFISGYDDWRPPYYYKPLADGKEVATVVGPAEEEIYVNEDGCIRIHFHWNRYDEADDSASCWVRFTQGWNGSGYGFMAIPRIGQEVIVSYLNGDIDRPIVTGCTYNGLNRPPLDLPAEKTRTTFKTQTHKGEGFNELRFEDEKDREEIFIHAQKDMKTQILNDETINIEHDQIHHIKHDAHLRVDNEYRVLANNDISVSSRKKLHVKADDALLMLGENEIHLSSGATLVIDAGSELTLQAAGHFIKIDAGGITSSAGINFGSGTPGIGSGWGGKLPDTLQKEIKQISANIPAQIPKIPNKGLCISCLLKAELEGATMVIRGQS</sequence>
<dbReference type="InterPro" id="IPR006531">
    <property type="entry name" value="Gp5/Vgr_OB"/>
</dbReference>
<evidence type="ECO:0000256" key="1">
    <source>
        <dbReference type="ARBA" id="ARBA00005558"/>
    </source>
</evidence>
<dbReference type="Gene3D" id="3.55.50.10">
    <property type="entry name" value="Baseplate protein-like domains"/>
    <property type="match status" value="1"/>
</dbReference>
<dbReference type="SUPFAM" id="SSF69279">
    <property type="entry name" value="Phage tail proteins"/>
    <property type="match status" value="2"/>
</dbReference>
<dbReference type="InterPro" id="IPR054030">
    <property type="entry name" value="Gp5_Vgr_C"/>
</dbReference>
<dbReference type="Gene3D" id="2.40.50.230">
    <property type="entry name" value="Gp5 N-terminal domain"/>
    <property type="match status" value="1"/>
</dbReference>
<evidence type="ECO:0000313" key="5">
    <source>
        <dbReference type="Proteomes" id="UP000002747"/>
    </source>
</evidence>
<gene>
    <name evidence="4" type="ordered locus">PAU_00512</name>
</gene>
<dbReference type="PANTHER" id="PTHR32305">
    <property type="match status" value="1"/>
</dbReference>
<dbReference type="InterPro" id="IPR017847">
    <property type="entry name" value="T6SS_RhsGE_Vgr_subset"/>
</dbReference>
<proteinExistence type="inferred from homology"/>
<dbReference type="EMBL" id="FM162591">
    <property type="protein sequence ID" value="CAQ82604.1"/>
    <property type="molecule type" value="Genomic_DNA"/>
</dbReference>
<dbReference type="STRING" id="291112.PAU_00512"/>
<reference evidence="4 5" key="1">
    <citation type="journal article" date="2009" name="BMC Genomics">
        <title>Comparative genomics of the emerging human pathogen Photorhabdus asymbiotica with the insect pathogen Photorhabdus luminescens.</title>
        <authorList>
            <person name="Wilkinson P."/>
            <person name="Waterfield N.R."/>
            <person name="Crossman L."/>
            <person name="Corton C."/>
            <person name="Sanchez-Contreras M."/>
            <person name="Vlisidou I."/>
            <person name="Barron A."/>
            <person name="Bignell A."/>
            <person name="Clark L."/>
            <person name="Ormond D."/>
            <person name="Mayho M."/>
            <person name="Bason N."/>
            <person name="Smith F."/>
            <person name="Simmonds M."/>
            <person name="Churcher C."/>
            <person name="Harris D."/>
            <person name="Thompson N.R."/>
            <person name="Quail M."/>
            <person name="Parkhill J."/>
            <person name="ffrench-Constant R.H."/>
        </authorList>
    </citation>
    <scope>NUCLEOTIDE SEQUENCE [LARGE SCALE GENOMIC DNA]</scope>
    <source>
        <strain evidence="5">ATCC 43949 / 3105-77</strain>
    </source>
</reference>
<comment type="similarity">
    <text evidence="1">Belongs to the VgrG protein family.</text>
</comment>